<gene>
    <name evidence="1" type="ORF">Egran_03673</name>
</gene>
<comment type="caution">
    <text evidence="1">The sequence shown here is derived from an EMBL/GenBank/DDBJ whole genome shotgun (WGS) entry which is preliminary data.</text>
</comment>
<name>A0A232LWV5_9EURO</name>
<dbReference type="AlphaFoldDB" id="A0A232LWV5"/>
<sequence>MGRSLHRLHLMRQCGSGMPLSRPGNRHLMATATWSPM</sequence>
<accession>A0A232LWV5</accession>
<protein>
    <submittedName>
        <fullName evidence="1">Uncharacterized protein</fullName>
    </submittedName>
</protein>
<dbReference type="EMBL" id="NPHW01004031">
    <property type="protein sequence ID" value="OXV08564.1"/>
    <property type="molecule type" value="Genomic_DNA"/>
</dbReference>
<organism evidence="1 2">
    <name type="scientific">Elaphomyces granulatus</name>
    <dbReference type="NCBI Taxonomy" id="519963"/>
    <lineage>
        <taxon>Eukaryota</taxon>
        <taxon>Fungi</taxon>
        <taxon>Dikarya</taxon>
        <taxon>Ascomycota</taxon>
        <taxon>Pezizomycotina</taxon>
        <taxon>Eurotiomycetes</taxon>
        <taxon>Eurotiomycetidae</taxon>
        <taxon>Eurotiales</taxon>
        <taxon>Elaphomycetaceae</taxon>
        <taxon>Elaphomyces</taxon>
    </lineage>
</organism>
<keyword evidence="2" id="KW-1185">Reference proteome</keyword>
<evidence type="ECO:0000313" key="2">
    <source>
        <dbReference type="Proteomes" id="UP000243515"/>
    </source>
</evidence>
<reference evidence="1 2" key="1">
    <citation type="journal article" date="2015" name="Environ. Microbiol.">
        <title>Metagenome sequence of Elaphomyces granulatus from sporocarp tissue reveals Ascomycota ectomycorrhizal fingerprints of genome expansion and a Proteobacteria-rich microbiome.</title>
        <authorList>
            <person name="Quandt C.A."/>
            <person name="Kohler A."/>
            <person name="Hesse C.N."/>
            <person name="Sharpton T.J."/>
            <person name="Martin F."/>
            <person name="Spatafora J.W."/>
        </authorList>
    </citation>
    <scope>NUCLEOTIDE SEQUENCE [LARGE SCALE GENOMIC DNA]</scope>
    <source>
        <strain evidence="1 2">OSC145934</strain>
    </source>
</reference>
<dbReference type="Proteomes" id="UP000243515">
    <property type="component" value="Unassembled WGS sequence"/>
</dbReference>
<proteinExistence type="predicted"/>
<evidence type="ECO:0000313" key="1">
    <source>
        <dbReference type="EMBL" id="OXV08564.1"/>
    </source>
</evidence>